<gene>
    <name evidence="4" type="ORF">A3D81_02945</name>
</gene>
<evidence type="ECO:0000256" key="1">
    <source>
        <dbReference type="ARBA" id="ARBA00022679"/>
    </source>
</evidence>
<name>A0A1F5GK36_9BACT</name>
<dbReference type="PANTHER" id="PTHR43420">
    <property type="entry name" value="ACETYLTRANSFERASE"/>
    <property type="match status" value="1"/>
</dbReference>
<dbReference type="EMBL" id="MFBE01000002">
    <property type="protein sequence ID" value="OGD92169.1"/>
    <property type="molecule type" value="Genomic_DNA"/>
</dbReference>
<dbReference type="SUPFAM" id="SSF55729">
    <property type="entry name" value="Acyl-CoA N-acyltransferases (Nat)"/>
    <property type="match status" value="1"/>
</dbReference>
<proteinExistence type="predicted"/>
<keyword evidence="2" id="KW-0012">Acyltransferase</keyword>
<evidence type="ECO:0000313" key="4">
    <source>
        <dbReference type="EMBL" id="OGD92169.1"/>
    </source>
</evidence>
<dbReference type="Proteomes" id="UP000178492">
    <property type="component" value="Unassembled WGS sequence"/>
</dbReference>
<comment type="caution">
    <text evidence="4">The sequence shown here is derived from an EMBL/GenBank/DDBJ whole genome shotgun (WGS) entry which is preliminary data.</text>
</comment>
<dbReference type="GO" id="GO:0016747">
    <property type="term" value="F:acyltransferase activity, transferring groups other than amino-acyl groups"/>
    <property type="evidence" value="ECO:0007669"/>
    <property type="project" value="InterPro"/>
</dbReference>
<dbReference type="PANTHER" id="PTHR43420:SF47">
    <property type="entry name" value="N-ACETYLTRANSFERASE DOMAIN-CONTAINING PROTEIN"/>
    <property type="match status" value="1"/>
</dbReference>
<dbReference type="Pfam" id="PF00583">
    <property type="entry name" value="Acetyltransf_1"/>
    <property type="match status" value="1"/>
</dbReference>
<dbReference type="Gene3D" id="3.40.630.30">
    <property type="match status" value="1"/>
</dbReference>
<accession>A0A1F5GK36</accession>
<dbReference type="InterPro" id="IPR000182">
    <property type="entry name" value="GNAT_dom"/>
</dbReference>
<dbReference type="CDD" id="cd04301">
    <property type="entry name" value="NAT_SF"/>
    <property type="match status" value="1"/>
</dbReference>
<protein>
    <recommendedName>
        <fullName evidence="3">N-acetyltransferase domain-containing protein</fullName>
    </recommendedName>
</protein>
<dbReference type="PROSITE" id="PS51186">
    <property type="entry name" value="GNAT"/>
    <property type="match status" value="1"/>
</dbReference>
<reference evidence="4 5" key="1">
    <citation type="journal article" date="2016" name="Nat. Commun.">
        <title>Thousands of microbial genomes shed light on interconnected biogeochemical processes in an aquifer system.</title>
        <authorList>
            <person name="Anantharaman K."/>
            <person name="Brown C.T."/>
            <person name="Hug L.A."/>
            <person name="Sharon I."/>
            <person name="Castelle C.J."/>
            <person name="Probst A.J."/>
            <person name="Thomas B.C."/>
            <person name="Singh A."/>
            <person name="Wilkins M.J."/>
            <person name="Karaoz U."/>
            <person name="Brodie E.L."/>
            <person name="Williams K.H."/>
            <person name="Hubbard S.S."/>
            <person name="Banfield J.F."/>
        </authorList>
    </citation>
    <scope>NUCLEOTIDE SEQUENCE [LARGE SCALE GENOMIC DNA]</scope>
</reference>
<feature type="domain" description="N-acetyltransferase" evidence="3">
    <location>
        <begin position="17"/>
        <end position="183"/>
    </location>
</feature>
<evidence type="ECO:0000256" key="2">
    <source>
        <dbReference type="ARBA" id="ARBA00023315"/>
    </source>
</evidence>
<dbReference type="InterPro" id="IPR016181">
    <property type="entry name" value="Acyl_CoA_acyltransferase"/>
</dbReference>
<keyword evidence="1" id="KW-0808">Transferase</keyword>
<organism evidence="4 5">
    <name type="scientific">Candidatus Curtissbacteria bacterium RIFCSPHIGHO2_02_FULL_40_17</name>
    <dbReference type="NCBI Taxonomy" id="1797715"/>
    <lineage>
        <taxon>Bacteria</taxon>
        <taxon>Candidatus Curtissiibacteriota</taxon>
    </lineage>
</organism>
<dbReference type="AlphaFoldDB" id="A0A1F5GK36"/>
<sequence>MKGKAIYKGKSKTSQDLILRYPREEDLDDLLGYINTLSAEQTFIRFQGEQLIHEEEKEYLEKILLRIKEKKDIHILAFVEDQLVGKGDIRLRDKIDAHVGDFGLTIAKDYRGQGIGSLLLEKTINEAKKNLSGLKIISLGVFGDNGIAIQLYQKHGFVEYGRLPKGVFRQGQFVDHIYMYKEI</sequence>
<dbReference type="STRING" id="1797715.A3D81_02945"/>
<evidence type="ECO:0000313" key="5">
    <source>
        <dbReference type="Proteomes" id="UP000178492"/>
    </source>
</evidence>
<evidence type="ECO:0000259" key="3">
    <source>
        <dbReference type="PROSITE" id="PS51186"/>
    </source>
</evidence>
<dbReference type="InterPro" id="IPR050680">
    <property type="entry name" value="YpeA/RimI_acetyltransf"/>
</dbReference>